<organism evidence="1">
    <name type="scientific">Aphanomyces invadans</name>
    <dbReference type="NCBI Taxonomy" id="157072"/>
    <lineage>
        <taxon>Eukaryota</taxon>
        <taxon>Sar</taxon>
        <taxon>Stramenopiles</taxon>
        <taxon>Oomycota</taxon>
        <taxon>Saprolegniomycetes</taxon>
        <taxon>Saprolegniales</taxon>
        <taxon>Verrucalvaceae</taxon>
        <taxon>Aphanomyces</taxon>
    </lineage>
</organism>
<reference evidence="1" key="1">
    <citation type="submission" date="2013-12" db="EMBL/GenBank/DDBJ databases">
        <title>The Genome Sequence of Aphanomyces invadans NJM9701.</title>
        <authorList>
            <consortium name="The Broad Institute Genomics Platform"/>
            <person name="Russ C."/>
            <person name="Tyler B."/>
            <person name="van West P."/>
            <person name="Dieguez-Uribeondo J."/>
            <person name="Young S.K."/>
            <person name="Zeng Q."/>
            <person name="Gargeya S."/>
            <person name="Fitzgerald M."/>
            <person name="Abouelleil A."/>
            <person name="Alvarado L."/>
            <person name="Chapman S.B."/>
            <person name="Gainer-Dewar J."/>
            <person name="Goldberg J."/>
            <person name="Griggs A."/>
            <person name="Gujja S."/>
            <person name="Hansen M."/>
            <person name="Howarth C."/>
            <person name="Imamovic A."/>
            <person name="Ireland A."/>
            <person name="Larimer J."/>
            <person name="McCowan C."/>
            <person name="Murphy C."/>
            <person name="Pearson M."/>
            <person name="Poon T.W."/>
            <person name="Priest M."/>
            <person name="Roberts A."/>
            <person name="Saif S."/>
            <person name="Shea T."/>
            <person name="Sykes S."/>
            <person name="Wortman J."/>
            <person name="Nusbaum C."/>
            <person name="Birren B."/>
        </authorList>
    </citation>
    <scope>NUCLEOTIDE SEQUENCE [LARGE SCALE GENOMIC DNA]</scope>
    <source>
        <strain evidence="1">NJM9701</strain>
    </source>
</reference>
<dbReference type="EMBL" id="KI914016">
    <property type="protein sequence ID" value="ETV91036.1"/>
    <property type="molecule type" value="Genomic_DNA"/>
</dbReference>
<proteinExistence type="predicted"/>
<dbReference type="VEuPathDB" id="FungiDB:H310_14276"/>
<gene>
    <name evidence="1" type="ORF">H310_14276</name>
</gene>
<dbReference type="GeneID" id="20091326"/>
<accession>A0A024TBQ8</accession>
<dbReference type="RefSeq" id="XP_008880316.1">
    <property type="nucleotide sequence ID" value="XM_008882094.1"/>
</dbReference>
<dbReference type="AlphaFoldDB" id="A0A024TBQ8"/>
<name>A0A024TBQ8_9STRA</name>
<evidence type="ECO:0000313" key="1">
    <source>
        <dbReference type="EMBL" id="ETV91036.1"/>
    </source>
</evidence>
<sequence>MSLQVPRMQAMQTLLACSTFTTFAFLAANVHDDSTLPEALRVNVFMAGLNHASNTNFHLFRVGFRLNNMVTVSLAVPGFPTGLTVLIDCGASAHWVNRSTLDRFAMITCDEDVVILSSCTADESVLPNPAESQTYASLC</sequence>
<protein>
    <submittedName>
        <fullName evidence="1">Uncharacterized protein</fullName>
    </submittedName>
</protein>